<geneLocation type="plasmid" evidence="1">
    <name>pBD2</name>
</geneLocation>
<dbReference type="AlphaFoldDB" id="Q6XN99"/>
<dbReference type="Pfam" id="PF00702">
    <property type="entry name" value="Hydrolase"/>
    <property type="match status" value="1"/>
</dbReference>
<reference evidence="1" key="1">
    <citation type="journal article" date="2003" name="J. Bacteriol.">
        <title>Complete nucleotide sequence and genetic organization of the 210-kilobase linear plasmid of Rhodococcus erythropolis BD2.</title>
        <authorList>
            <person name="Stecker C."/>
            <person name="Johann A."/>
            <person name="Herzberg C."/>
            <person name="Averhoff B."/>
            <person name="Gottschalk G."/>
        </authorList>
    </citation>
    <scope>NUCLEOTIDE SEQUENCE</scope>
    <source>
        <strain evidence="1">BD2</strain>
        <plasmid evidence="1">pBD2</plasmid>
    </source>
</reference>
<dbReference type="InterPro" id="IPR036412">
    <property type="entry name" value="HAD-like_sf"/>
</dbReference>
<protein>
    <submittedName>
        <fullName evidence="1">Putative hydrolase CbbY/CbbZ/GpH/YieH family</fullName>
    </submittedName>
</protein>
<accession>Q6XN99</accession>
<name>Q6XN99_RHOER</name>
<proteinExistence type="predicted"/>
<gene>
    <name evidence="1" type="ORF">PBD2.047</name>
</gene>
<dbReference type="NCBIfam" id="TIGR01509">
    <property type="entry name" value="HAD-SF-IA-v3"/>
    <property type="match status" value="1"/>
</dbReference>
<dbReference type="PANTHER" id="PTHR43611:SF3">
    <property type="entry name" value="FLAVIN MONONUCLEOTIDE HYDROLASE 1, CHLOROPLATIC"/>
    <property type="match status" value="1"/>
</dbReference>
<sequence>MISVVSWKSWRAWTFPASTKTSSVSPAGTIAGHTADLWPAGALGLRTEDEMRREMSSRVNLSAAVVNEIFDDMWAQYLGTADIELTNYLAGLRPRLRTGLLSNSFVGAREREETAYGFSGLVDDIVYSHEVGIAKPDPEIYALACRRLDVDPTRTVFVDDAQIAVDGAAAVGMKTILHHDTHSTIAQLDTLLT</sequence>
<keyword evidence="1" id="KW-0378">Hydrolase</keyword>
<dbReference type="GO" id="GO:0016787">
    <property type="term" value="F:hydrolase activity"/>
    <property type="evidence" value="ECO:0007669"/>
    <property type="project" value="UniProtKB-KW"/>
</dbReference>
<dbReference type="PRINTS" id="PR00413">
    <property type="entry name" value="HADHALOGNASE"/>
</dbReference>
<keyword evidence="1" id="KW-0614">Plasmid</keyword>
<evidence type="ECO:0000313" key="1">
    <source>
        <dbReference type="EMBL" id="AAP73932.1"/>
    </source>
</evidence>
<dbReference type="InterPro" id="IPR023214">
    <property type="entry name" value="HAD_sf"/>
</dbReference>
<organism evidence="1">
    <name type="scientific">Rhodococcus erythropolis</name>
    <name type="common">Arthrobacter picolinophilus</name>
    <dbReference type="NCBI Taxonomy" id="1833"/>
    <lineage>
        <taxon>Bacteria</taxon>
        <taxon>Bacillati</taxon>
        <taxon>Actinomycetota</taxon>
        <taxon>Actinomycetes</taxon>
        <taxon>Mycobacteriales</taxon>
        <taxon>Nocardiaceae</taxon>
        <taxon>Rhodococcus</taxon>
        <taxon>Rhodococcus erythropolis group</taxon>
    </lineage>
</organism>
<dbReference type="NCBIfam" id="TIGR01549">
    <property type="entry name" value="HAD-SF-IA-v1"/>
    <property type="match status" value="1"/>
</dbReference>
<dbReference type="SUPFAM" id="SSF56784">
    <property type="entry name" value="HAD-like"/>
    <property type="match status" value="1"/>
</dbReference>
<dbReference type="Gene3D" id="3.40.50.1000">
    <property type="entry name" value="HAD superfamily/HAD-like"/>
    <property type="match status" value="1"/>
</dbReference>
<dbReference type="EMBL" id="AY223810">
    <property type="protein sequence ID" value="AAP73932.1"/>
    <property type="molecule type" value="Genomic_DNA"/>
</dbReference>
<dbReference type="InterPro" id="IPR006439">
    <property type="entry name" value="HAD-SF_hydro_IA"/>
</dbReference>
<dbReference type="PANTHER" id="PTHR43611">
    <property type="entry name" value="ALPHA-D-GLUCOSE 1-PHOSPHATE PHOSPHATASE"/>
    <property type="match status" value="1"/>
</dbReference>